<comment type="similarity">
    <text evidence="2 3">Belongs to the glutamine synthetase family.</text>
</comment>
<dbReference type="SUPFAM" id="SSF55931">
    <property type="entry name" value="Glutamine synthetase/guanido kinase"/>
    <property type="match status" value="1"/>
</dbReference>
<proteinExistence type="inferred from homology"/>
<evidence type="ECO:0000313" key="6">
    <source>
        <dbReference type="Proteomes" id="UP000295783"/>
    </source>
</evidence>
<protein>
    <submittedName>
        <fullName evidence="5">Glutamine synthetase</fullName>
    </submittedName>
</protein>
<dbReference type="AlphaFoldDB" id="A0A4R6WVQ5"/>
<feature type="domain" description="GS catalytic" evidence="4">
    <location>
        <begin position="109"/>
        <end position="448"/>
    </location>
</feature>
<dbReference type="InterPro" id="IPR008146">
    <property type="entry name" value="Gln_synth_cat_dom"/>
</dbReference>
<reference evidence="5 6" key="1">
    <citation type="submission" date="2019-03" db="EMBL/GenBank/DDBJ databases">
        <title>Genomic Encyclopedia of Type Strains, Phase III (KMG-III): the genomes of soil and plant-associated and newly described type strains.</title>
        <authorList>
            <person name="Whitman W."/>
        </authorList>
    </citation>
    <scope>NUCLEOTIDE SEQUENCE [LARGE SCALE GENOMIC DNA]</scope>
    <source>
        <strain evidence="5 6">CGMCC 1.7660</strain>
    </source>
</reference>
<dbReference type="SMART" id="SM01230">
    <property type="entry name" value="Gln-synt_C"/>
    <property type="match status" value="1"/>
</dbReference>
<evidence type="ECO:0000313" key="5">
    <source>
        <dbReference type="EMBL" id="TDQ84104.1"/>
    </source>
</evidence>
<name>A0A4R6WVQ5_9PROT</name>
<dbReference type="PANTHER" id="PTHR43785:SF12">
    <property type="entry name" value="TYPE-1 GLUTAMINE SYNTHETASE 2"/>
    <property type="match status" value="1"/>
</dbReference>
<dbReference type="PROSITE" id="PS51987">
    <property type="entry name" value="GS_CATALYTIC"/>
    <property type="match status" value="1"/>
</dbReference>
<dbReference type="InterPro" id="IPR014746">
    <property type="entry name" value="Gln_synth/guanido_kin_cat_dom"/>
</dbReference>
<dbReference type="PANTHER" id="PTHR43785">
    <property type="entry name" value="GAMMA-GLUTAMYLPUTRESCINE SYNTHETASE"/>
    <property type="match status" value="1"/>
</dbReference>
<evidence type="ECO:0000259" key="4">
    <source>
        <dbReference type="PROSITE" id="PS51987"/>
    </source>
</evidence>
<gene>
    <name evidence="5" type="ORF">A8950_0651</name>
</gene>
<accession>A0A4R6WVQ5</accession>
<dbReference type="OrthoDB" id="9807095at2"/>
<dbReference type="Pfam" id="PF00120">
    <property type="entry name" value="Gln-synt_C"/>
    <property type="match status" value="1"/>
</dbReference>
<evidence type="ECO:0000256" key="3">
    <source>
        <dbReference type="RuleBase" id="RU000384"/>
    </source>
</evidence>
<dbReference type="Gene3D" id="3.30.590.10">
    <property type="entry name" value="Glutamine synthetase/guanido kinase, catalytic domain"/>
    <property type="match status" value="1"/>
</dbReference>
<dbReference type="GO" id="GO:0004356">
    <property type="term" value="F:glutamine synthetase activity"/>
    <property type="evidence" value="ECO:0007669"/>
    <property type="project" value="InterPro"/>
</dbReference>
<comment type="caution">
    <text evidence="5">The sequence shown here is derived from an EMBL/GenBank/DDBJ whole genome shotgun (WGS) entry which is preliminary data.</text>
</comment>
<keyword evidence="6" id="KW-1185">Reference proteome</keyword>
<keyword evidence="1" id="KW-0436">Ligase</keyword>
<evidence type="ECO:0000256" key="1">
    <source>
        <dbReference type="ARBA" id="ARBA00022598"/>
    </source>
</evidence>
<evidence type="ECO:0000256" key="2">
    <source>
        <dbReference type="PROSITE-ProRule" id="PRU01331"/>
    </source>
</evidence>
<dbReference type="RefSeq" id="WP_133612161.1">
    <property type="nucleotide sequence ID" value="NZ_SNYW01000006.1"/>
</dbReference>
<dbReference type="EMBL" id="SNYW01000006">
    <property type="protein sequence ID" value="TDQ84104.1"/>
    <property type="molecule type" value="Genomic_DNA"/>
</dbReference>
<sequence length="448" mass="48854">MTGEKGTAAAIAQALDRLKAEIVHVGLFDFATMFRERRLRRAELLAGAEHAVFANVLPKWDSAESILAPGPYRSETVAYDPASIRPYPFEASAAVMVADYTGPQAEIMPRRVLQRQIERAATAGYAIEAAFEFEFIVLNETAESLRDKKFRDLAEFAPDNRCWSGQTAATYAPFVSDLDALLKSADIDLFSLSVELGPGCFEATLRHRPAMRAADDAAFFRMFTKAFCRQRNLTASFMPLLGAGFPGIGGHICLSLRDAKTGRNLFADKADENGLSPLAKSFLAGIIDLVPDGFPMVGHTVNAYRRLGPGSWAPKTVSWAPYNYAAAVRTAAETEEMTRLELRLPGSDVNVYLGLALMLGAGLDGIERKLSLKDEPIASGGPNEVPPNAPRLPADLLEATRRFRGSAAVKRIFGQAFVDHFAMICEAEDTALRRVVSPTEVQRYLEAG</sequence>
<organism evidence="5 6">
    <name type="scientific">Dongia mobilis</name>
    <dbReference type="NCBI Taxonomy" id="578943"/>
    <lineage>
        <taxon>Bacteria</taxon>
        <taxon>Pseudomonadati</taxon>
        <taxon>Pseudomonadota</taxon>
        <taxon>Alphaproteobacteria</taxon>
        <taxon>Rhodospirillales</taxon>
        <taxon>Dongiaceae</taxon>
        <taxon>Dongia</taxon>
    </lineage>
</organism>
<dbReference type="Proteomes" id="UP000295783">
    <property type="component" value="Unassembled WGS sequence"/>
</dbReference>